<reference evidence="2 5" key="1">
    <citation type="submission" date="2021-07" db="EMBL/GenBank/DDBJ databases">
        <title>Whole genome sequencing of carbapenem-resistant Pseudomonas spp. isolated in Japan.</title>
        <authorList>
            <person name="Suzuki M."/>
            <person name="Maehana S."/>
            <person name="Kitasato H."/>
        </authorList>
    </citation>
    <scope>NUCLEOTIDE SEQUENCE</scope>
    <source>
        <strain evidence="2">KAM435</strain>
        <strain evidence="3 5">KAM436</strain>
    </source>
</reference>
<dbReference type="GO" id="GO:0030151">
    <property type="term" value="F:molybdenum ion binding"/>
    <property type="evidence" value="ECO:0007669"/>
    <property type="project" value="InterPro"/>
</dbReference>
<dbReference type="Proteomes" id="UP000887212">
    <property type="component" value="Unassembled WGS sequence"/>
</dbReference>
<dbReference type="GO" id="GO:0003824">
    <property type="term" value="F:catalytic activity"/>
    <property type="evidence" value="ECO:0007669"/>
    <property type="project" value="InterPro"/>
</dbReference>
<dbReference type="SUPFAM" id="SSF50800">
    <property type="entry name" value="PK beta-barrel domain-like"/>
    <property type="match status" value="1"/>
</dbReference>
<evidence type="ECO:0000259" key="1">
    <source>
        <dbReference type="PROSITE" id="PS51340"/>
    </source>
</evidence>
<dbReference type="Proteomes" id="UP000887228">
    <property type="component" value="Unassembled WGS sequence"/>
</dbReference>
<dbReference type="Gene3D" id="2.40.33.20">
    <property type="entry name" value="PK beta-barrel domain-like"/>
    <property type="match status" value="1"/>
</dbReference>
<evidence type="ECO:0000313" key="5">
    <source>
        <dbReference type="Proteomes" id="UP000887228"/>
    </source>
</evidence>
<dbReference type="Pfam" id="PF03473">
    <property type="entry name" value="MOSC"/>
    <property type="match status" value="1"/>
</dbReference>
<accession>A0AA37FQJ8</accession>
<dbReference type="PANTHER" id="PTHR36930:SF1">
    <property type="entry name" value="MOSC DOMAIN-CONTAINING PROTEIN"/>
    <property type="match status" value="1"/>
</dbReference>
<dbReference type="InterPro" id="IPR011037">
    <property type="entry name" value="Pyrv_Knase-like_insert_dom_sf"/>
</dbReference>
<gene>
    <name evidence="2" type="ORF">KAM435_39710</name>
    <name evidence="3" type="ORF">KAM436_39370</name>
</gene>
<evidence type="ECO:0000313" key="4">
    <source>
        <dbReference type="Proteomes" id="UP000887212"/>
    </source>
</evidence>
<dbReference type="InterPro" id="IPR005302">
    <property type="entry name" value="MoCF_Sase_C"/>
</dbReference>
<dbReference type="PROSITE" id="PS51340">
    <property type="entry name" value="MOSC"/>
    <property type="match status" value="1"/>
</dbReference>
<proteinExistence type="predicted"/>
<dbReference type="InterPro" id="IPR052716">
    <property type="entry name" value="MOSC_domain"/>
</dbReference>
<name>A0AA37FQJ8_AQUAC</name>
<evidence type="ECO:0000313" key="2">
    <source>
        <dbReference type="EMBL" id="GIZ90644.1"/>
    </source>
</evidence>
<evidence type="ECO:0000313" key="3">
    <source>
        <dbReference type="EMBL" id="GIZ94969.1"/>
    </source>
</evidence>
<protein>
    <submittedName>
        <fullName evidence="2">Molybdenum cofactor sulfurase</fullName>
    </submittedName>
</protein>
<feature type="domain" description="MOSC" evidence="1">
    <location>
        <begin position="36"/>
        <end position="176"/>
    </location>
</feature>
<organism evidence="2 4">
    <name type="scientific">Aquipseudomonas alcaligenes</name>
    <name type="common">Pseudomonas alcaligenes</name>
    <dbReference type="NCBI Taxonomy" id="43263"/>
    <lineage>
        <taxon>Bacteria</taxon>
        <taxon>Pseudomonadati</taxon>
        <taxon>Pseudomonadota</taxon>
        <taxon>Gammaproteobacteria</taxon>
        <taxon>Pseudomonadales</taxon>
        <taxon>Pseudomonadaceae</taxon>
        <taxon>Aquipseudomonas</taxon>
    </lineage>
</organism>
<dbReference type="EMBL" id="BPMT01000027">
    <property type="protein sequence ID" value="GIZ94969.1"/>
    <property type="molecule type" value="Genomic_DNA"/>
</dbReference>
<dbReference type="PANTHER" id="PTHR36930">
    <property type="entry name" value="METAL-SULFUR CLUSTER BIOSYNTHESIS PROTEINS YUAD-RELATED"/>
    <property type="match status" value="1"/>
</dbReference>
<dbReference type="EMBL" id="BPMS01000029">
    <property type="protein sequence ID" value="GIZ90644.1"/>
    <property type="molecule type" value="Genomic_DNA"/>
</dbReference>
<dbReference type="AlphaFoldDB" id="A0AA37FQJ8"/>
<dbReference type="GO" id="GO:0030170">
    <property type="term" value="F:pyridoxal phosphate binding"/>
    <property type="evidence" value="ECO:0007669"/>
    <property type="project" value="InterPro"/>
</dbReference>
<comment type="caution">
    <text evidence="2">The sequence shown here is derived from an EMBL/GenBank/DDBJ whole genome shotgun (WGS) entry which is preliminary data.</text>
</comment>
<sequence>MRRTLMGSLRELISAGPQPGRIETIVLRPARGVAAVVVDEAELVEGRGLLGDRHAARTALGVNGQARALTLIQAEHLPLLARWTGGERIDPALLRRNLVVSGLNLLGLRSPFADQPRLWRIGPSAVIEVSGPCEPCSRMEDVLGPGGYNAMRGHGGVYARVVKGGLLRRGDLLQALGG</sequence>